<dbReference type="AlphaFoldDB" id="A0A314KUV3"/>
<dbReference type="PANTHER" id="PTHR15960:SF5">
    <property type="entry name" value="LD44032P"/>
    <property type="match status" value="1"/>
</dbReference>
<feature type="domain" description="UBA" evidence="2">
    <location>
        <begin position="588"/>
        <end position="628"/>
    </location>
</feature>
<dbReference type="Gramene" id="OIT33148">
    <property type="protein sequence ID" value="OIT33148"/>
    <property type="gene ID" value="A4A49_19538"/>
</dbReference>
<dbReference type="GO" id="GO:0000813">
    <property type="term" value="C:ESCRT I complex"/>
    <property type="evidence" value="ECO:0007669"/>
    <property type="project" value="InterPro"/>
</dbReference>
<evidence type="ECO:0000259" key="2">
    <source>
        <dbReference type="PROSITE" id="PS50030"/>
    </source>
</evidence>
<dbReference type="PROSITE" id="PS50030">
    <property type="entry name" value="UBA"/>
    <property type="match status" value="1"/>
</dbReference>
<reference evidence="3" key="1">
    <citation type="submission" date="2016-11" db="EMBL/GenBank/DDBJ databases">
        <title>The genome of Nicotiana attenuata.</title>
        <authorList>
            <person name="Xu S."/>
            <person name="Brockmoeller T."/>
            <person name="Gaquerel E."/>
            <person name="Navarro A."/>
            <person name="Kuhl H."/>
            <person name="Gase K."/>
            <person name="Ling Z."/>
            <person name="Zhou W."/>
            <person name="Kreitzer C."/>
            <person name="Stanke M."/>
            <person name="Tang H."/>
            <person name="Lyons E."/>
            <person name="Pandey P."/>
            <person name="Pandey S.P."/>
            <person name="Timmermann B."/>
            <person name="Baldwin I.T."/>
        </authorList>
    </citation>
    <scope>NUCLEOTIDE SEQUENCE [LARGE SCALE GENOMIC DNA]</scope>
    <source>
        <strain evidence="3">UT</strain>
    </source>
</reference>
<gene>
    <name evidence="3" type="ORF">A4A49_19538</name>
</gene>
<dbReference type="Proteomes" id="UP000187609">
    <property type="component" value="Unassembled WGS sequence"/>
</dbReference>
<dbReference type="InterPro" id="IPR015940">
    <property type="entry name" value="UBA"/>
</dbReference>
<dbReference type="EMBL" id="MJEQ01000929">
    <property type="protein sequence ID" value="OIT33148.1"/>
    <property type="molecule type" value="Genomic_DNA"/>
</dbReference>
<keyword evidence="4" id="KW-1185">Reference proteome</keyword>
<feature type="region of interest" description="Disordered" evidence="1">
    <location>
        <begin position="435"/>
        <end position="481"/>
    </location>
</feature>
<proteinExistence type="predicted"/>
<dbReference type="GO" id="GO:0043162">
    <property type="term" value="P:ubiquitin-dependent protein catabolic process via the multivesicular body sorting pathway"/>
    <property type="evidence" value="ECO:0007669"/>
    <property type="project" value="InterPro"/>
</dbReference>
<evidence type="ECO:0000313" key="4">
    <source>
        <dbReference type="Proteomes" id="UP000187609"/>
    </source>
</evidence>
<organism evidence="3 4">
    <name type="scientific">Nicotiana attenuata</name>
    <name type="common">Coyote tobacco</name>
    <dbReference type="NCBI Taxonomy" id="49451"/>
    <lineage>
        <taxon>Eukaryota</taxon>
        <taxon>Viridiplantae</taxon>
        <taxon>Streptophyta</taxon>
        <taxon>Embryophyta</taxon>
        <taxon>Tracheophyta</taxon>
        <taxon>Spermatophyta</taxon>
        <taxon>Magnoliopsida</taxon>
        <taxon>eudicotyledons</taxon>
        <taxon>Gunneridae</taxon>
        <taxon>Pentapetalae</taxon>
        <taxon>asterids</taxon>
        <taxon>lamiids</taxon>
        <taxon>Solanales</taxon>
        <taxon>Solanaceae</taxon>
        <taxon>Nicotianoideae</taxon>
        <taxon>Nicotianeae</taxon>
        <taxon>Nicotiana</taxon>
    </lineage>
</organism>
<evidence type="ECO:0000313" key="3">
    <source>
        <dbReference type="EMBL" id="OIT33148.1"/>
    </source>
</evidence>
<feature type="compositionally biased region" description="Polar residues" evidence="1">
    <location>
        <begin position="472"/>
        <end position="481"/>
    </location>
</feature>
<dbReference type="STRING" id="49451.A0A314KUV3"/>
<dbReference type="Gene3D" id="1.20.120.1920">
    <property type="entry name" value="UBAP1 SOUBA domain"/>
    <property type="match status" value="1"/>
</dbReference>
<dbReference type="InterPro" id="IPR042575">
    <property type="entry name" value="UBAP1_C"/>
</dbReference>
<comment type="caution">
    <text evidence="3">The sequence shown here is derived from an EMBL/GenBank/DDBJ whole genome shotgun (WGS) entry which is preliminary data.</text>
</comment>
<name>A0A314KUV3_NICAT</name>
<dbReference type="InterPro" id="IPR038870">
    <property type="entry name" value="UBAP1"/>
</dbReference>
<dbReference type="PANTHER" id="PTHR15960">
    <property type="entry name" value="LD44032P"/>
    <property type="match status" value="1"/>
</dbReference>
<sequence>MEYGQTSTPNCDPWSETPMHDVVSMLYDISEKVTNLSEKVTNISIRQHQTDARLNSMIEESHLRQQGRERRIFVDEPSSEVQSTLMNLEEDQATFSRELLKFNEEDQDSYDIDEFDTSLSCNEKNSYGLQLDRSSCASLDDSSSLFNGSLASDVCDVESYDTPPLWDDACDGSFDSTLTLMEDSFDLYGVMSQEECVDDSFDSIFIPLAKRFNFCGEMSKRECGDALLESEPFTYNDINIKEENFHLYSNELTSFVFDLDDSYANLCDDFCEYEKEHKVFDASTSINCFTYLIPTFERTFSFVNASMRKGKNVSFGVLSDHFEQKEPNIIDCFVKVQQEKVAKGKKGLELTLWHTFCQELFVLPKSKNATQTCYLRKSNSRVRRNSPAIFFNLPPLPNSAVVIEISERAAMEYDYRNRTGSPYDTQLPPMYGRPATGAPHPQPHAMYGQQAPGLYPRVGQPSGGGRNPPIHHTSSPSSNTGIGIRVAIKPEYRITPPPPLSTQVGDIPRSTFNFGFDFEKRILAEAEKESQNWSRLGLENLPSRLPEQTNTGSTGDSVINKYTAFGFNREAVAIAVANYGDNPIKVKEFAERYTRLKEEMGFSSNSVADALLLNDNDTDKAISHLIGNSS</sequence>
<dbReference type="GO" id="GO:0043130">
    <property type="term" value="F:ubiquitin binding"/>
    <property type="evidence" value="ECO:0007669"/>
    <property type="project" value="InterPro"/>
</dbReference>
<protein>
    <recommendedName>
        <fullName evidence="2">UBA domain-containing protein</fullName>
    </recommendedName>
</protein>
<dbReference type="SMR" id="A0A314KUV3"/>
<evidence type="ECO:0000256" key="1">
    <source>
        <dbReference type="SAM" id="MobiDB-lite"/>
    </source>
</evidence>
<accession>A0A314KUV3</accession>